<evidence type="ECO:0000256" key="1">
    <source>
        <dbReference type="SAM" id="Coils"/>
    </source>
</evidence>
<protein>
    <submittedName>
        <fullName evidence="5">Uncharacterized protein</fullName>
    </submittedName>
</protein>
<keyword evidence="2" id="KW-1133">Transmembrane helix</keyword>
<feature type="signal peptide" evidence="3">
    <location>
        <begin position="1"/>
        <end position="23"/>
    </location>
</feature>
<reference evidence="5" key="1">
    <citation type="submission" date="2022-11" db="UniProtKB">
        <authorList>
            <consortium name="WormBaseParasite"/>
        </authorList>
    </citation>
    <scope>IDENTIFICATION</scope>
</reference>
<keyword evidence="4" id="KW-1185">Reference proteome</keyword>
<evidence type="ECO:0000256" key="3">
    <source>
        <dbReference type="SAM" id="SignalP"/>
    </source>
</evidence>
<keyword evidence="3" id="KW-0732">Signal</keyword>
<evidence type="ECO:0000256" key="2">
    <source>
        <dbReference type="SAM" id="Phobius"/>
    </source>
</evidence>
<keyword evidence="1" id="KW-0175">Coiled coil</keyword>
<proteinExistence type="predicted"/>
<evidence type="ECO:0000313" key="5">
    <source>
        <dbReference type="WBParaSite" id="ACRNAN_scaffold1441.g19840.t2"/>
    </source>
</evidence>
<dbReference type="WBParaSite" id="ACRNAN_scaffold1441.g19840.t2">
    <property type="protein sequence ID" value="ACRNAN_scaffold1441.g19840.t2"/>
    <property type="gene ID" value="ACRNAN_scaffold1441.g19840"/>
</dbReference>
<sequence length="418" mass="48622">MSKKSNLYLKILVLLTLIMEFNCQDCFNHSAFKTYCHEDEKVAKSISFMHEKEVYCQCNGPRFGCEPNKACSVNAYIYSPSSEITLKLTMIDENGEAYKIALPGSLMLDIWWQYKFFAMDDEPLNTVEPSYYAYCYIMMDELKARFKALRNKEIINTTPPEEFELSCNSQDIVKIMLYKSNINKYVNVIHKDHIIEVWEDGNITQKKEELEKILEVSIQHFPRITYYISNNLEPKHIIFNSLSNDTSFEKSKVPCTATNCDVPMKFKEVEEAVATNKKGTDNNRDEIVRLKNEDRELKTDIKQVNSKLDEETQALNNTVQMLNENITAIDHKNHQLSDKVKVNEDEDRRMNKTIHDLEARLSKLEFLIWILVVIIIILFIILIAEMTMCCCNDEALCSVKPNFICQHYNLISKSINVS</sequence>
<keyword evidence="2" id="KW-0812">Transmembrane</keyword>
<dbReference type="Proteomes" id="UP000887540">
    <property type="component" value="Unplaced"/>
</dbReference>
<accession>A0A914CTG1</accession>
<feature type="coiled-coil region" evidence="1">
    <location>
        <begin position="287"/>
        <end position="325"/>
    </location>
</feature>
<dbReference type="AlphaFoldDB" id="A0A914CTG1"/>
<feature type="transmembrane region" description="Helical" evidence="2">
    <location>
        <begin position="366"/>
        <end position="384"/>
    </location>
</feature>
<evidence type="ECO:0000313" key="4">
    <source>
        <dbReference type="Proteomes" id="UP000887540"/>
    </source>
</evidence>
<organism evidence="4 5">
    <name type="scientific">Acrobeloides nanus</name>
    <dbReference type="NCBI Taxonomy" id="290746"/>
    <lineage>
        <taxon>Eukaryota</taxon>
        <taxon>Metazoa</taxon>
        <taxon>Ecdysozoa</taxon>
        <taxon>Nematoda</taxon>
        <taxon>Chromadorea</taxon>
        <taxon>Rhabditida</taxon>
        <taxon>Tylenchina</taxon>
        <taxon>Cephalobomorpha</taxon>
        <taxon>Cephaloboidea</taxon>
        <taxon>Cephalobidae</taxon>
        <taxon>Acrobeloides</taxon>
    </lineage>
</organism>
<feature type="chain" id="PRO_5037203663" evidence="3">
    <location>
        <begin position="24"/>
        <end position="418"/>
    </location>
</feature>
<keyword evidence="2" id="KW-0472">Membrane</keyword>
<name>A0A914CTG1_9BILA</name>